<evidence type="ECO:0000256" key="1">
    <source>
        <dbReference type="ARBA" id="ARBA00022676"/>
    </source>
</evidence>
<dbReference type="GO" id="GO:0016757">
    <property type="term" value="F:glycosyltransferase activity"/>
    <property type="evidence" value="ECO:0007669"/>
    <property type="project" value="UniProtKB-KW"/>
</dbReference>
<proteinExistence type="predicted"/>
<dbReference type="RefSeq" id="WP_183636265.1">
    <property type="nucleotide sequence ID" value="NZ_BAABLE010000005.1"/>
</dbReference>
<dbReference type="InterPro" id="IPR001296">
    <property type="entry name" value="Glyco_trans_1"/>
</dbReference>
<evidence type="ECO:0000256" key="2">
    <source>
        <dbReference type="ARBA" id="ARBA00022679"/>
    </source>
</evidence>
<reference evidence="5 6" key="1">
    <citation type="submission" date="2020-08" db="EMBL/GenBank/DDBJ databases">
        <title>Genomic Encyclopedia of Type Strains, Phase IV (KMG-IV): sequencing the most valuable type-strain genomes for metagenomic binning, comparative biology and taxonomic classification.</title>
        <authorList>
            <person name="Goeker M."/>
        </authorList>
    </citation>
    <scope>NUCLEOTIDE SEQUENCE [LARGE SCALE GENOMIC DNA]</scope>
    <source>
        <strain evidence="5 6">DSM 106739</strain>
    </source>
</reference>
<dbReference type="Gene3D" id="3.40.50.2000">
    <property type="entry name" value="Glycogen Phosphorylase B"/>
    <property type="match status" value="2"/>
</dbReference>
<accession>A0A840BMA3</accession>
<keyword evidence="2 5" id="KW-0808">Transferase</keyword>
<dbReference type="AlphaFoldDB" id="A0A840BMA3"/>
<name>A0A840BMA3_9RHOO</name>
<evidence type="ECO:0000259" key="4">
    <source>
        <dbReference type="Pfam" id="PF13439"/>
    </source>
</evidence>
<comment type="caution">
    <text evidence="5">The sequence shown here is derived from an EMBL/GenBank/DDBJ whole genome shotgun (WGS) entry which is preliminary data.</text>
</comment>
<sequence>MTIPRLRIAVLTRRFDPAGGGAERYAIALVQQLAARHDVHVFAQDLCIEIPGVTTHRVPQFLTRPRWLNLGWFSAWTHWQTRLGFDIVHSHEAVSHGNVQTIHVRPIRATRFTGITGWRRAARWFEVFTSPRLAFYFWIEAARMRAGRCMIAVSEALRDDVATAYPALRGHIDIVPPGVAAAKAANDRGDTRTRYGIPVDAPLLLFIAGDYDKKGLPALQQAMVSNPLAHLLVVGNANYIPPARKRAEELGIAARVHFAGVLADPTPAYRAADLLVHPTLEDTFGMVVAEAMAYGLPVIVSAAPWCGISAELRDGADALLLPDPKDAAYLAQQIARLLDDTALHQRLAEAGRAVAARFDWPQIARAQEALYLRALRKV</sequence>
<dbReference type="CDD" id="cd03801">
    <property type="entry name" value="GT4_PimA-like"/>
    <property type="match status" value="1"/>
</dbReference>
<protein>
    <submittedName>
        <fullName evidence="5">UDP-glucose:(Heptosyl)LPS alpha-1,3-glucosyltransferase</fullName>
        <ecNumber evidence="5">2.4.1.-</ecNumber>
    </submittedName>
</protein>
<feature type="domain" description="Glycosyl transferase family 1" evidence="3">
    <location>
        <begin position="190"/>
        <end position="353"/>
    </location>
</feature>
<dbReference type="SUPFAM" id="SSF53756">
    <property type="entry name" value="UDP-Glycosyltransferase/glycogen phosphorylase"/>
    <property type="match status" value="1"/>
</dbReference>
<dbReference type="Proteomes" id="UP000561045">
    <property type="component" value="Unassembled WGS sequence"/>
</dbReference>
<dbReference type="PANTHER" id="PTHR12526">
    <property type="entry name" value="GLYCOSYLTRANSFERASE"/>
    <property type="match status" value="1"/>
</dbReference>
<feature type="domain" description="Glycosyltransferase subfamily 4-like N-terminal" evidence="4">
    <location>
        <begin position="20"/>
        <end position="180"/>
    </location>
</feature>
<dbReference type="EC" id="2.4.1.-" evidence="5"/>
<dbReference type="EMBL" id="JACIET010000002">
    <property type="protein sequence ID" value="MBB4014345.1"/>
    <property type="molecule type" value="Genomic_DNA"/>
</dbReference>
<dbReference type="Pfam" id="PF00534">
    <property type="entry name" value="Glycos_transf_1"/>
    <property type="match status" value="1"/>
</dbReference>
<gene>
    <name evidence="5" type="ORF">GGR36_003691</name>
</gene>
<keyword evidence="6" id="KW-1185">Reference proteome</keyword>
<dbReference type="InterPro" id="IPR028098">
    <property type="entry name" value="Glyco_trans_4-like_N"/>
</dbReference>
<keyword evidence="1 5" id="KW-0328">Glycosyltransferase</keyword>
<dbReference type="Pfam" id="PF13439">
    <property type="entry name" value="Glyco_transf_4"/>
    <property type="match status" value="1"/>
</dbReference>
<evidence type="ECO:0000313" key="5">
    <source>
        <dbReference type="EMBL" id="MBB4014345.1"/>
    </source>
</evidence>
<dbReference type="PANTHER" id="PTHR12526:SF510">
    <property type="entry name" value="D-INOSITOL 3-PHOSPHATE GLYCOSYLTRANSFERASE"/>
    <property type="match status" value="1"/>
</dbReference>
<evidence type="ECO:0000259" key="3">
    <source>
        <dbReference type="Pfam" id="PF00534"/>
    </source>
</evidence>
<organism evidence="5 6">
    <name type="scientific">Niveibacterium umoris</name>
    <dbReference type="NCBI Taxonomy" id="1193620"/>
    <lineage>
        <taxon>Bacteria</taxon>
        <taxon>Pseudomonadati</taxon>
        <taxon>Pseudomonadota</taxon>
        <taxon>Betaproteobacteria</taxon>
        <taxon>Rhodocyclales</taxon>
        <taxon>Rhodocyclaceae</taxon>
        <taxon>Niveibacterium</taxon>
    </lineage>
</organism>
<evidence type="ECO:0000313" key="6">
    <source>
        <dbReference type="Proteomes" id="UP000561045"/>
    </source>
</evidence>